<sequence length="171" mass="18936">MSSSPSVSSTGFVEDLAQLWEEAKSDPEVNALLDEQITVVGVGKDKLRFLFKRVARSMVGGKNQIWHGGARLKRYGQGFALTFIDPTEDGKKLSTYVSAAEIADYRYRGMLLDVLQQAHDRTYVTAYIWGDITADERNEERASLKPANLKHLYIVLPLQPTAASAEATTAI</sequence>
<evidence type="ECO:0000313" key="2">
    <source>
        <dbReference type="Proteomes" id="UP001462640"/>
    </source>
</evidence>
<organism evidence="1 2">
    <name type="scientific">Roseateles flavus</name>
    <dbReference type="NCBI Taxonomy" id="3149041"/>
    <lineage>
        <taxon>Bacteria</taxon>
        <taxon>Pseudomonadati</taxon>
        <taxon>Pseudomonadota</taxon>
        <taxon>Betaproteobacteria</taxon>
        <taxon>Burkholderiales</taxon>
        <taxon>Sphaerotilaceae</taxon>
        <taxon>Roseateles</taxon>
    </lineage>
</organism>
<keyword evidence="2" id="KW-1185">Reference proteome</keyword>
<accession>A0ABV0GLE4</accession>
<protein>
    <submittedName>
        <fullName evidence="1">Uncharacterized protein</fullName>
    </submittedName>
</protein>
<reference evidence="1 2" key="1">
    <citation type="submission" date="2024-05" db="EMBL/GenBank/DDBJ databases">
        <title>Roseateles sp. 2.12 16S ribosomal RNA gene Genome sequencing and assembly.</title>
        <authorList>
            <person name="Woo H."/>
        </authorList>
    </citation>
    <scope>NUCLEOTIDE SEQUENCE [LARGE SCALE GENOMIC DNA]</scope>
    <source>
        <strain evidence="1 2">2.12</strain>
    </source>
</reference>
<dbReference type="Proteomes" id="UP001462640">
    <property type="component" value="Unassembled WGS sequence"/>
</dbReference>
<evidence type="ECO:0000313" key="1">
    <source>
        <dbReference type="EMBL" id="MEO3715886.1"/>
    </source>
</evidence>
<gene>
    <name evidence="1" type="ORF">ABDJ40_24190</name>
</gene>
<dbReference type="RefSeq" id="WP_347613621.1">
    <property type="nucleotide sequence ID" value="NZ_JBDPZC010000023.1"/>
</dbReference>
<name>A0ABV0GLE4_9BURK</name>
<proteinExistence type="predicted"/>
<dbReference type="EMBL" id="JBDPZC010000023">
    <property type="protein sequence ID" value="MEO3715886.1"/>
    <property type="molecule type" value="Genomic_DNA"/>
</dbReference>
<comment type="caution">
    <text evidence="1">The sequence shown here is derived from an EMBL/GenBank/DDBJ whole genome shotgun (WGS) entry which is preliminary data.</text>
</comment>